<dbReference type="Proteomes" id="UP000703269">
    <property type="component" value="Unassembled WGS sequence"/>
</dbReference>
<protein>
    <submittedName>
        <fullName evidence="1">Uncharacterized protein</fullName>
    </submittedName>
</protein>
<comment type="caution">
    <text evidence="1">The sequence shown here is derived from an EMBL/GenBank/DDBJ whole genome shotgun (WGS) entry which is preliminary data.</text>
</comment>
<evidence type="ECO:0000313" key="1">
    <source>
        <dbReference type="EMBL" id="GJE90091.1"/>
    </source>
</evidence>
<reference evidence="1 2" key="1">
    <citation type="submission" date="2021-08" db="EMBL/GenBank/DDBJ databases">
        <title>Draft Genome Sequence of Phanerochaete sordida strain YK-624.</title>
        <authorList>
            <person name="Mori T."/>
            <person name="Dohra H."/>
            <person name="Suzuki T."/>
            <person name="Kawagishi H."/>
            <person name="Hirai H."/>
        </authorList>
    </citation>
    <scope>NUCLEOTIDE SEQUENCE [LARGE SCALE GENOMIC DNA]</scope>
    <source>
        <strain evidence="1 2">YK-624</strain>
    </source>
</reference>
<sequence>MRQHVSAEACVRAAPKPQAHFQQQVPLPCPDPRDPRLAVLVRDSSTRAIANLVTASTCQTLLPQISRPARPARQLSDAHFAAAAGLGWPPGPRNHAVPAVVPPTIRIPREAARRTQYSGKGRPRSPGGAPCLCHVAVIGLTTFGCWYTFLNAALAFRPSASLDGMAGWPGANVTVIKVPFKTRAENKAGQNQ</sequence>
<gene>
    <name evidence="1" type="ORF">PsYK624_062140</name>
</gene>
<name>A0A9P3G8C2_9APHY</name>
<evidence type="ECO:0000313" key="2">
    <source>
        <dbReference type="Proteomes" id="UP000703269"/>
    </source>
</evidence>
<accession>A0A9P3G8C2</accession>
<dbReference type="EMBL" id="BPQB01000015">
    <property type="protein sequence ID" value="GJE90091.1"/>
    <property type="molecule type" value="Genomic_DNA"/>
</dbReference>
<organism evidence="1 2">
    <name type="scientific">Phanerochaete sordida</name>
    <dbReference type="NCBI Taxonomy" id="48140"/>
    <lineage>
        <taxon>Eukaryota</taxon>
        <taxon>Fungi</taxon>
        <taxon>Dikarya</taxon>
        <taxon>Basidiomycota</taxon>
        <taxon>Agaricomycotina</taxon>
        <taxon>Agaricomycetes</taxon>
        <taxon>Polyporales</taxon>
        <taxon>Phanerochaetaceae</taxon>
        <taxon>Phanerochaete</taxon>
    </lineage>
</organism>
<dbReference type="AlphaFoldDB" id="A0A9P3G8C2"/>
<keyword evidence="2" id="KW-1185">Reference proteome</keyword>
<proteinExistence type="predicted"/>